<proteinExistence type="predicted"/>
<accession>A0A0E3F3X7</accession>
<organism evidence="1 2">
    <name type="scientific">Synechococcus phage ACG-2014f_Syn7803C7</name>
    <dbReference type="NCBI Taxonomy" id="2790345"/>
    <lineage>
        <taxon>Viruses</taxon>
        <taxon>Duplodnaviria</taxon>
        <taxon>Heunggongvirae</taxon>
        <taxon>Uroviricota</taxon>
        <taxon>Caudoviricetes</taxon>
        <taxon>Pantevenvirales</taxon>
        <taxon>Kyanoviridae</taxon>
        <taxon>Atlauavirus</taxon>
        <taxon>Atlauavirus acg2014f</taxon>
    </lineage>
</organism>
<gene>
    <name evidence="1" type="ORF">Syn7803C7_129</name>
</gene>
<dbReference type="GO" id="GO:0005198">
    <property type="term" value="F:structural molecule activity"/>
    <property type="evidence" value="ECO:0007669"/>
    <property type="project" value="InterPro"/>
</dbReference>
<evidence type="ECO:0000313" key="2">
    <source>
        <dbReference type="Proteomes" id="UP000185323"/>
    </source>
</evidence>
<dbReference type="KEGG" id="vg:24171985"/>
<dbReference type="Proteomes" id="UP000185323">
    <property type="component" value="Segment"/>
</dbReference>
<protein>
    <submittedName>
        <fullName evidence="1">Tail tube monomer protein</fullName>
    </submittedName>
</protein>
<name>A0A0E3F3X7_9CAUD</name>
<dbReference type="Pfam" id="PF06841">
    <property type="entry name" value="Phage_T4_gp19"/>
    <property type="match status" value="1"/>
</dbReference>
<keyword evidence="2" id="KW-1185">Reference proteome</keyword>
<reference evidence="1 2" key="1">
    <citation type="submission" date="2013-12" db="EMBL/GenBank/DDBJ databases">
        <title>Ecological redundancy of diverse viral populations within a natural community.</title>
        <authorList>
            <person name="Gregory A.C."/>
            <person name="LaButti K."/>
            <person name="Copeland A."/>
            <person name="Woyke T."/>
            <person name="Sullivan M.B."/>
        </authorList>
    </citation>
    <scope>NUCLEOTIDE SEQUENCE [LARGE SCALE GENOMIC DNA]</scope>
    <source>
        <strain evidence="1">Syn7803C7</strain>
    </source>
</reference>
<dbReference type="EMBL" id="KJ019052">
    <property type="protein sequence ID" value="AIX20020.1"/>
    <property type="molecule type" value="Genomic_DNA"/>
</dbReference>
<evidence type="ECO:0000313" key="1">
    <source>
        <dbReference type="EMBL" id="AIX20020.1"/>
    </source>
</evidence>
<sequence length="198" mass="22340">MASTRSQVEGPVLRTLSDFKAKMTGGGARPNLFEVVLQFPISAPTDTDTLQKTRFLVKAAALPASNIGPIEVPFRGRVLKLAGDRTFDTWTITVLNDTDFSIRSAFEKWMNSMNRMEDATGTQDPAFYQSDAYVYQLDRDGSTLRTYRFHDVFPNNLSSMDLNYETTDSIHEFTVEMQVQWWEAIRGTGRNAGGEDIF</sequence>
<dbReference type="InterPro" id="IPR010667">
    <property type="entry name" value="Phage_T4_Gp19"/>
</dbReference>